<evidence type="ECO:0000256" key="2">
    <source>
        <dbReference type="ARBA" id="ARBA00022857"/>
    </source>
</evidence>
<gene>
    <name evidence="6" type="primary">LOC109474886</name>
</gene>
<evidence type="ECO:0000313" key="6">
    <source>
        <dbReference type="RefSeq" id="XP_019630915.1"/>
    </source>
</evidence>
<evidence type="ECO:0000256" key="1">
    <source>
        <dbReference type="ARBA" id="ARBA00006328"/>
    </source>
</evidence>
<accession>A0A6P4YN71</accession>
<feature type="domain" description="NmrA-like" evidence="4">
    <location>
        <begin position="1"/>
        <end position="165"/>
    </location>
</feature>
<keyword evidence="2" id="KW-0521">NADP</keyword>
<dbReference type="Proteomes" id="UP000515135">
    <property type="component" value="Unplaced"/>
</dbReference>
<dbReference type="GeneID" id="109474886"/>
<evidence type="ECO:0000313" key="5">
    <source>
        <dbReference type="Proteomes" id="UP000515135"/>
    </source>
</evidence>
<dbReference type="OrthoDB" id="300709at2759"/>
<name>A0A6P4YN71_BRABE</name>
<dbReference type="InterPro" id="IPR008030">
    <property type="entry name" value="NmrA-like"/>
</dbReference>
<dbReference type="RefSeq" id="XP_019630915.1">
    <property type="nucleotide sequence ID" value="XM_019775356.1"/>
</dbReference>
<reference evidence="6" key="1">
    <citation type="submission" date="2025-08" db="UniProtKB">
        <authorList>
            <consortium name="RefSeq"/>
        </authorList>
    </citation>
    <scope>IDENTIFICATION</scope>
    <source>
        <tissue evidence="6">Gonad</tissue>
    </source>
</reference>
<sequence length="242" mass="26768">MTKVIAVFGATGAQGGGVANALLEDTDFEVRVVTRNASSDEARALQERGADVVQANYDDPGTLGPAMQGAYGAFVVINYWEHRDFHRAVMQGKAVADAAKSADVQHVVFSTLEHVQKIAGFPCQHFDSKALVDEYMTSLNLPVTFVKYPFFYENYLKARKILKLEDGTYEIVGAIFQDIRWRALHWTAAVSLTWASPSGRSSRTGANGCAGLWASARTNSPSNNTQRFCPSTWRQRCLRRPR</sequence>
<evidence type="ECO:0000259" key="4">
    <source>
        <dbReference type="Pfam" id="PF05368"/>
    </source>
</evidence>
<proteinExistence type="inferred from homology"/>
<comment type="similarity">
    <text evidence="1">Belongs to the NmrA-type oxidoreductase family.</text>
</comment>
<dbReference type="AlphaFoldDB" id="A0A6P4YN71"/>
<dbReference type="PANTHER" id="PTHR42748">
    <property type="entry name" value="NITROGEN METABOLITE REPRESSION PROTEIN NMRA FAMILY MEMBER"/>
    <property type="match status" value="1"/>
</dbReference>
<protein>
    <recommendedName>
        <fullName evidence="3">NmrA-like family domain-containing protein 1</fullName>
    </recommendedName>
</protein>
<dbReference type="Pfam" id="PF05368">
    <property type="entry name" value="NmrA"/>
    <property type="match status" value="1"/>
</dbReference>
<keyword evidence="5" id="KW-1185">Reference proteome</keyword>
<dbReference type="SUPFAM" id="SSF51735">
    <property type="entry name" value="NAD(P)-binding Rossmann-fold domains"/>
    <property type="match status" value="1"/>
</dbReference>
<dbReference type="PANTHER" id="PTHR42748:SF7">
    <property type="entry name" value="NMRA LIKE REDOX SENSOR 1-RELATED"/>
    <property type="match status" value="1"/>
</dbReference>
<dbReference type="GO" id="GO:0005634">
    <property type="term" value="C:nucleus"/>
    <property type="evidence" value="ECO:0007669"/>
    <property type="project" value="TreeGrafter"/>
</dbReference>
<dbReference type="InterPro" id="IPR036291">
    <property type="entry name" value="NAD(P)-bd_dom_sf"/>
</dbReference>
<organism evidence="5 6">
    <name type="scientific">Branchiostoma belcheri</name>
    <name type="common">Amphioxus</name>
    <dbReference type="NCBI Taxonomy" id="7741"/>
    <lineage>
        <taxon>Eukaryota</taxon>
        <taxon>Metazoa</taxon>
        <taxon>Chordata</taxon>
        <taxon>Cephalochordata</taxon>
        <taxon>Leptocardii</taxon>
        <taxon>Amphioxiformes</taxon>
        <taxon>Branchiostomatidae</taxon>
        <taxon>Branchiostoma</taxon>
    </lineage>
</organism>
<evidence type="ECO:0000256" key="3">
    <source>
        <dbReference type="ARBA" id="ARBA00040296"/>
    </source>
</evidence>
<dbReference type="InterPro" id="IPR051164">
    <property type="entry name" value="NmrA-like_oxidored"/>
</dbReference>
<dbReference type="CDD" id="cd05251">
    <property type="entry name" value="NmrA_like_SDR_a"/>
    <property type="match status" value="1"/>
</dbReference>
<dbReference type="Gene3D" id="3.40.50.720">
    <property type="entry name" value="NAD(P)-binding Rossmann-like Domain"/>
    <property type="match status" value="1"/>
</dbReference>